<proteinExistence type="predicted"/>
<name>A0AAW0BFS0_9AGAR</name>
<evidence type="ECO:0000313" key="2">
    <source>
        <dbReference type="Proteomes" id="UP001362999"/>
    </source>
</evidence>
<evidence type="ECO:0008006" key="3">
    <source>
        <dbReference type="Google" id="ProtNLM"/>
    </source>
</evidence>
<dbReference type="Proteomes" id="UP001362999">
    <property type="component" value="Unassembled WGS sequence"/>
</dbReference>
<keyword evidence="2" id="KW-1185">Reference proteome</keyword>
<protein>
    <recommendedName>
        <fullName evidence="3">F-box domain-containing protein</fullName>
    </recommendedName>
</protein>
<gene>
    <name evidence="1" type="ORF">R3P38DRAFT_2952852</name>
</gene>
<comment type="caution">
    <text evidence="1">The sequence shown here is derived from an EMBL/GenBank/DDBJ whole genome shotgun (WGS) entry which is preliminary data.</text>
</comment>
<dbReference type="SUPFAM" id="SSF52047">
    <property type="entry name" value="RNI-like"/>
    <property type="match status" value="1"/>
</dbReference>
<reference evidence="1 2" key="1">
    <citation type="journal article" date="2024" name="J Genomics">
        <title>Draft genome sequencing and assembly of Favolaschia claudopus CIRM-BRFM 2984 isolated from oak limbs.</title>
        <authorList>
            <person name="Navarro D."/>
            <person name="Drula E."/>
            <person name="Chaduli D."/>
            <person name="Cazenave R."/>
            <person name="Ahrendt S."/>
            <person name="Wang J."/>
            <person name="Lipzen A."/>
            <person name="Daum C."/>
            <person name="Barry K."/>
            <person name="Grigoriev I.V."/>
            <person name="Favel A."/>
            <person name="Rosso M.N."/>
            <person name="Martin F."/>
        </authorList>
    </citation>
    <scope>NUCLEOTIDE SEQUENCE [LARGE SCALE GENOMIC DNA]</scope>
    <source>
        <strain evidence="1 2">CIRM-BRFM 2984</strain>
    </source>
</reference>
<sequence length="490" mass="55288">MHHALQIPEIAELILANFDPLVDGKELAVVARTCTLLHEIALDALWRHQDTIYNLIRCMPSDLWKTVKVGTMDPSMWPTRSIIDSDWERALKYSHRVRKFTCRGHRLDGRIPDMLFVFQSLRFGVPSGFLLPNLLELVWDQDPSNHISFIRLFLSPGITAMHILRCPSESDVFPLLRDYPALTQLTLGSREEFAGNDANYEARSNLICSLAHLQRLDVGIVNSEALVSLGQRSTLQQLRVVLADSVSFPESHKRTLFSTLRAIDLRLQGRALSPLLYFLRILNSPKLRSFKASVAFELKSNQAEDLYTTISLHSSYAFLETLRISVTCSPTNALHDEHIQLGHSLGHLFSFTQLQVVVIQSPGGFDLDDTTIRALARSWPCLVELRLLAIKCLRPPRASIAVLEAFAKHCPNLRLLEITLNAFVVPPTSEGHEPVHRGRVTWSVDRSAISDARQVADFLSSTFCQSTVAVDSYNFNPSRKLWSQVALFLF</sequence>
<evidence type="ECO:0000313" key="1">
    <source>
        <dbReference type="EMBL" id="KAK7025126.1"/>
    </source>
</evidence>
<dbReference type="AlphaFoldDB" id="A0AAW0BFS0"/>
<accession>A0AAW0BFS0</accession>
<organism evidence="1 2">
    <name type="scientific">Favolaschia claudopus</name>
    <dbReference type="NCBI Taxonomy" id="2862362"/>
    <lineage>
        <taxon>Eukaryota</taxon>
        <taxon>Fungi</taxon>
        <taxon>Dikarya</taxon>
        <taxon>Basidiomycota</taxon>
        <taxon>Agaricomycotina</taxon>
        <taxon>Agaricomycetes</taxon>
        <taxon>Agaricomycetidae</taxon>
        <taxon>Agaricales</taxon>
        <taxon>Marasmiineae</taxon>
        <taxon>Mycenaceae</taxon>
        <taxon>Favolaschia</taxon>
    </lineage>
</organism>
<dbReference type="EMBL" id="JAWWNJ010000034">
    <property type="protein sequence ID" value="KAK7025126.1"/>
    <property type="molecule type" value="Genomic_DNA"/>
</dbReference>
<dbReference type="Gene3D" id="3.80.10.10">
    <property type="entry name" value="Ribonuclease Inhibitor"/>
    <property type="match status" value="1"/>
</dbReference>
<dbReference type="InterPro" id="IPR032675">
    <property type="entry name" value="LRR_dom_sf"/>
</dbReference>